<dbReference type="eggNOG" id="COG2179">
    <property type="taxonomic scope" value="Bacteria"/>
</dbReference>
<dbReference type="OrthoDB" id="9787572at2"/>
<dbReference type="EMBL" id="JMIR01000001">
    <property type="protein sequence ID" value="KEO85169.1"/>
    <property type="molecule type" value="Genomic_DNA"/>
</dbReference>
<dbReference type="NCBIfam" id="TIGR01549">
    <property type="entry name" value="HAD-SF-IA-v1"/>
    <property type="match status" value="1"/>
</dbReference>
<dbReference type="Pfam" id="PF00702">
    <property type="entry name" value="Hydrolase"/>
    <property type="match status" value="1"/>
</dbReference>
<organism evidence="1 2">
    <name type="scientific">Tumebacillus flagellatus</name>
    <dbReference type="NCBI Taxonomy" id="1157490"/>
    <lineage>
        <taxon>Bacteria</taxon>
        <taxon>Bacillati</taxon>
        <taxon>Bacillota</taxon>
        <taxon>Bacilli</taxon>
        <taxon>Bacillales</taxon>
        <taxon>Alicyclobacillaceae</taxon>
        <taxon>Tumebacillus</taxon>
    </lineage>
</organism>
<comment type="caution">
    <text evidence="1">The sequence shown here is derived from an EMBL/GenBank/DDBJ whole genome shotgun (WGS) entry which is preliminary data.</text>
</comment>
<dbReference type="CDD" id="cd16416">
    <property type="entry name" value="HAD_BsYqeG-like"/>
    <property type="match status" value="1"/>
</dbReference>
<evidence type="ECO:0000313" key="2">
    <source>
        <dbReference type="Proteomes" id="UP000027931"/>
    </source>
</evidence>
<dbReference type="Gene3D" id="3.40.50.1000">
    <property type="entry name" value="HAD superfamily/HAD-like"/>
    <property type="match status" value="1"/>
</dbReference>
<keyword evidence="1" id="KW-0378">Hydrolase</keyword>
<dbReference type="STRING" id="1157490.EL26_01015"/>
<dbReference type="PANTHER" id="PTHR19288:SF25">
    <property type="entry name" value="PHOSPHATIDYLGLYCEROPHOSPHATASE GEP4, MITOCHONDRIAL"/>
    <property type="match status" value="1"/>
</dbReference>
<gene>
    <name evidence="1" type="ORF">EL26_01015</name>
</gene>
<keyword evidence="2" id="KW-1185">Reference proteome</keyword>
<dbReference type="InterPro" id="IPR006549">
    <property type="entry name" value="HAD-SF_hydro_IIIA"/>
</dbReference>
<dbReference type="AlphaFoldDB" id="A0A074LWD7"/>
<dbReference type="InterPro" id="IPR010021">
    <property type="entry name" value="PGPP1/Gep4"/>
</dbReference>
<dbReference type="NCBIfam" id="TIGR01668">
    <property type="entry name" value="YqeG_hyp_ppase"/>
    <property type="match status" value="1"/>
</dbReference>
<accession>A0A074LWD7</accession>
<protein>
    <submittedName>
        <fullName evidence="1">HAD family hydrolase</fullName>
    </submittedName>
</protein>
<dbReference type="GO" id="GO:0005737">
    <property type="term" value="C:cytoplasm"/>
    <property type="evidence" value="ECO:0007669"/>
    <property type="project" value="TreeGrafter"/>
</dbReference>
<dbReference type="GO" id="GO:0008962">
    <property type="term" value="F:phosphatidylglycerophosphatase activity"/>
    <property type="evidence" value="ECO:0007669"/>
    <property type="project" value="InterPro"/>
</dbReference>
<dbReference type="RefSeq" id="WP_038083425.1">
    <property type="nucleotide sequence ID" value="NZ_JMIR01000001.1"/>
</dbReference>
<name>A0A074LWD7_9BACL</name>
<dbReference type="InterPro" id="IPR006439">
    <property type="entry name" value="HAD-SF_hydro_IA"/>
</dbReference>
<dbReference type="InterPro" id="IPR023214">
    <property type="entry name" value="HAD_sf"/>
</dbReference>
<reference evidence="1 2" key="1">
    <citation type="journal article" date="2013" name="Int. J. Syst. Evol. Microbiol.">
        <title>Tumebacillus flagellatus sp. nov., an alpha-amylase/pullulanase-producing bacterium isolated from cassava wastewater.</title>
        <authorList>
            <person name="Wang Q."/>
            <person name="Xie N."/>
            <person name="Qin Y."/>
            <person name="Shen N."/>
            <person name="Zhu J."/>
            <person name="Mi H."/>
            <person name="Huang R."/>
        </authorList>
    </citation>
    <scope>NUCLEOTIDE SEQUENCE [LARGE SCALE GENOMIC DNA]</scope>
    <source>
        <strain evidence="1 2">GST4</strain>
    </source>
</reference>
<evidence type="ECO:0000313" key="1">
    <source>
        <dbReference type="EMBL" id="KEO85169.1"/>
    </source>
</evidence>
<dbReference type="SUPFAM" id="SSF56784">
    <property type="entry name" value="HAD-like"/>
    <property type="match status" value="1"/>
</dbReference>
<dbReference type="NCBIfam" id="TIGR01662">
    <property type="entry name" value="HAD-SF-IIIA"/>
    <property type="match status" value="1"/>
</dbReference>
<dbReference type="PANTHER" id="PTHR19288">
    <property type="entry name" value="4-NITROPHENYLPHOSPHATASE-RELATED"/>
    <property type="match status" value="1"/>
</dbReference>
<sequence length="170" mass="19602">MRRLVPSLFVESVYEIDLEQLKARGVRGIITDLDNTLVRWDEPDATPKILQWLDHVRDTYGIKVCIVSNNNHHRVERFAKPLNIPWIAKANKPKNAPFHRALEVLGTKREETVVIGDQLFTDVLGGNRMGLYTVLVVPIGEKEFIGTKVLRAMERLAFAYLRRRGMIPWE</sequence>
<dbReference type="InterPro" id="IPR036412">
    <property type="entry name" value="HAD-like_sf"/>
</dbReference>
<proteinExistence type="predicted"/>
<dbReference type="Proteomes" id="UP000027931">
    <property type="component" value="Unassembled WGS sequence"/>
</dbReference>